<sequence>MRTGQSQTPFLRGDKLMVEFRDIFFSGGEIYLVDDVARSQPEKKEGEILFGPTWTNQVLNGLRSHVSPPGICLDHNTSLMGPTARSSIIFLYFYKPLVLFFTSPILLFPN</sequence>
<keyword evidence="1" id="KW-1133">Transmembrane helix</keyword>
<protein>
    <submittedName>
        <fullName evidence="2">Uncharacterized protein</fullName>
    </submittedName>
</protein>
<dbReference type="AlphaFoldDB" id="A0A8T1Y2M0"/>
<proteinExistence type="predicted"/>
<keyword evidence="3" id="KW-1185">Reference proteome</keyword>
<dbReference type="EMBL" id="JAEFBK010000012">
    <property type="protein sequence ID" value="KAG7541296.1"/>
    <property type="molecule type" value="Genomic_DNA"/>
</dbReference>
<organism evidence="2 3">
    <name type="scientific">Arabidopsis thaliana x Arabidopsis arenosa</name>
    <dbReference type="NCBI Taxonomy" id="1240361"/>
    <lineage>
        <taxon>Eukaryota</taxon>
        <taxon>Viridiplantae</taxon>
        <taxon>Streptophyta</taxon>
        <taxon>Embryophyta</taxon>
        <taxon>Tracheophyta</taxon>
        <taxon>Spermatophyta</taxon>
        <taxon>Magnoliopsida</taxon>
        <taxon>eudicotyledons</taxon>
        <taxon>Gunneridae</taxon>
        <taxon>Pentapetalae</taxon>
        <taxon>rosids</taxon>
        <taxon>malvids</taxon>
        <taxon>Brassicales</taxon>
        <taxon>Brassicaceae</taxon>
        <taxon>Camelineae</taxon>
        <taxon>Arabidopsis</taxon>
    </lineage>
</organism>
<comment type="caution">
    <text evidence="2">The sequence shown here is derived from an EMBL/GenBank/DDBJ whole genome shotgun (WGS) entry which is preliminary data.</text>
</comment>
<keyword evidence="1" id="KW-0812">Transmembrane</keyword>
<name>A0A8T1Y2M0_9BRAS</name>
<dbReference type="Proteomes" id="UP000694240">
    <property type="component" value="Chromosome 12"/>
</dbReference>
<evidence type="ECO:0000313" key="2">
    <source>
        <dbReference type="EMBL" id="KAG7541296.1"/>
    </source>
</evidence>
<reference evidence="2 3" key="1">
    <citation type="submission" date="2020-12" db="EMBL/GenBank/DDBJ databases">
        <title>Concerted genomic and epigenomic changes stabilize Arabidopsis allopolyploids.</title>
        <authorList>
            <person name="Chen Z."/>
        </authorList>
    </citation>
    <scope>NUCLEOTIDE SEQUENCE [LARGE SCALE GENOMIC DNA]</scope>
    <source>
        <strain evidence="2">Allo738</strain>
        <tissue evidence="2">Leaf</tissue>
    </source>
</reference>
<evidence type="ECO:0000256" key="1">
    <source>
        <dbReference type="SAM" id="Phobius"/>
    </source>
</evidence>
<keyword evidence="1" id="KW-0472">Membrane</keyword>
<gene>
    <name evidence="2" type="ORF">ISN45_Aa07g014090</name>
</gene>
<evidence type="ECO:0000313" key="3">
    <source>
        <dbReference type="Proteomes" id="UP000694240"/>
    </source>
</evidence>
<accession>A0A8T1Y2M0</accession>
<feature type="transmembrane region" description="Helical" evidence="1">
    <location>
        <begin position="88"/>
        <end position="108"/>
    </location>
</feature>